<keyword evidence="3" id="KW-1185">Reference proteome</keyword>
<dbReference type="AlphaFoldDB" id="A0A7U4LFD1"/>
<dbReference type="EMBL" id="CP010836">
    <property type="protein sequence ID" value="AJP72399.1"/>
    <property type="molecule type" value="Genomic_DNA"/>
</dbReference>
<sequence length="198" mass="21844">MPSIRHVLEVIRHMANNYMQNIDRRADDWVVLTSTAYHDGSINEHAKDRVVMTLFNITRETIVSSFTPARAGEGGFAIVSPPLHIDLHIAFMANFASNNYADGLAAISHILSFFQQVPNFNQANAPQLGPDVEKVTLEMESFDPVEVNYVMSMLGTKYLPSVFYKLRLLTFASPAMQARTFPVRGGGVSEAPSDPAAA</sequence>
<accession>A0A7U4LFD1</accession>
<proteinExistence type="predicted"/>
<organism evidence="2 3">
    <name type="scientific">Sphingomonas hengshuiensis</name>
    <dbReference type="NCBI Taxonomy" id="1609977"/>
    <lineage>
        <taxon>Bacteria</taxon>
        <taxon>Pseudomonadati</taxon>
        <taxon>Pseudomonadota</taxon>
        <taxon>Alphaproteobacteria</taxon>
        <taxon>Sphingomonadales</taxon>
        <taxon>Sphingomonadaceae</taxon>
        <taxon>Sphingomonas</taxon>
    </lineage>
</organism>
<dbReference type="InterPro" id="IPR025351">
    <property type="entry name" value="Pvc16_N"/>
</dbReference>
<feature type="domain" description="Pvc16 N-terminal" evidence="1">
    <location>
        <begin position="7"/>
        <end position="183"/>
    </location>
</feature>
<protein>
    <recommendedName>
        <fullName evidence="1">Pvc16 N-terminal domain-containing protein</fullName>
    </recommendedName>
</protein>
<dbReference type="Proteomes" id="UP000032300">
    <property type="component" value="Chromosome"/>
</dbReference>
<dbReference type="Pfam" id="PF14065">
    <property type="entry name" value="Pvc16_N"/>
    <property type="match status" value="1"/>
</dbReference>
<evidence type="ECO:0000313" key="2">
    <source>
        <dbReference type="EMBL" id="AJP72399.1"/>
    </source>
</evidence>
<name>A0A7U4LFD1_9SPHN</name>
<reference evidence="2 3" key="1">
    <citation type="journal article" date="2015" name="Int. J. Syst. Evol. Microbiol.">
        <title>Sphingomonas hengshuiensis sp. nov., isolated from lake wetland.</title>
        <authorList>
            <person name="Wei S."/>
            <person name="Wang T."/>
            <person name="Liu H."/>
            <person name="Zhang C."/>
            <person name="Guo J."/>
            <person name="Wang Q."/>
            <person name="Liang K."/>
            <person name="Zhang Z."/>
        </authorList>
    </citation>
    <scope>NUCLEOTIDE SEQUENCE [LARGE SCALE GENOMIC DNA]</scope>
    <source>
        <strain evidence="2 3">WHSC-8</strain>
    </source>
</reference>
<dbReference type="KEGG" id="sphi:TS85_12290"/>
<evidence type="ECO:0000259" key="1">
    <source>
        <dbReference type="Pfam" id="PF14065"/>
    </source>
</evidence>
<gene>
    <name evidence="2" type="ORF">TS85_12290</name>
</gene>
<dbReference type="OrthoDB" id="7560784at2"/>
<evidence type="ECO:0000313" key="3">
    <source>
        <dbReference type="Proteomes" id="UP000032300"/>
    </source>
</evidence>
<dbReference type="RefSeq" id="WP_044332500.1">
    <property type="nucleotide sequence ID" value="NZ_CP010836.1"/>
</dbReference>
<reference evidence="2 3" key="2">
    <citation type="submission" date="2015-02" db="EMBL/GenBank/DDBJ databases">
        <title>The complete genome of Sphingomonas hengshuiensis sp. WHSC-8 isolated from soil of Hengshui Lake.</title>
        <authorList>
            <person name="Wei S."/>
            <person name="Guo J."/>
            <person name="Su C."/>
            <person name="Wu R."/>
            <person name="Zhang Z."/>
            <person name="Liang K."/>
            <person name="Li H."/>
            <person name="Wang T."/>
            <person name="Liu H."/>
            <person name="Zhang C."/>
            <person name="Li Z."/>
            <person name="Wang Q."/>
            <person name="Meng J."/>
        </authorList>
    </citation>
    <scope>NUCLEOTIDE SEQUENCE [LARGE SCALE GENOMIC DNA]</scope>
    <source>
        <strain evidence="2 3">WHSC-8</strain>
    </source>
</reference>